<dbReference type="SMART" id="SM00105">
    <property type="entry name" value="ArfGap"/>
    <property type="match status" value="1"/>
</dbReference>
<keyword evidence="1" id="KW-0343">GTPase activation</keyword>
<dbReference type="InterPro" id="IPR051718">
    <property type="entry name" value="ARF_GTPase-activating"/>
</dbReference>
<keyword evidence="3 5" id="KW-0863">Zinc-finger</keyword>
<organism evidence="7 8">
    <name type="scientific">Rhizopus microsporus ATCC 52813</name>
    <dbReference type="NCBI Taxonomy" id="1340429"/>
    <lineage>
        <taxon>Eukaryota</taxon>
        <taxon>Fungi</taxon>
        <taxon>Fungi incertae sedis</taxon>
        <taxon>Mucoromycota</taxon>
        <taxon>Mucoromycotina</taxon>
        <taxon>Mucoromycetes</taxon>
        <taxon>Mucorales</taxon>
        <taxon>Mucorineae</taxon>
        <taxon>Rhizopodaceae</taxon>
        <taxon>Rhizopus</taxon>
    </lineage>
</organism>
<dbReference type="InterPro" id="IPR001164">
    <property type="entry name" value="ArfGAP_dom"/>
</dbReference>
<accession>A0A2G4T481</accession>
<dbReference type="EMBL" id="KZ303844">
    <property type="protein sequence ID" value="PHZ15820.1"/>
    <property type="molecule type" value="Genomic_DNA"/>
</dbReference>
<name>A0A2G4T481_RHIZD</name>
<evidence type="ECO:0000256" key="4">
    <source>
        <dbReference type="ARBA" id="ARBA00022833"/>
    </source>
</evidence>
<dbReference type="CDD" id="cd08839">
    <property type="entry name" value="ArfGap_SMAP"/>
    <property type="match status" value="1"/>
</dbReference>
<evidence type="ECO:0000313" key="7">
    <source>
        <dbReference type="EMBL" id="PHZ15820.1"/>
    </source>
</evidence>
<feature type="domain" description="Arf-GAP" evidence="6">
    <location>
        <begin position="18"/>
        <end position="125"/>
    </location>
</feature>
<dbReference type="InterPro" id="IPR044732">
    <property type="entry name" value="ArfGAP_SMAP1-like"/>
</dbReference>
<dbReference type="Gene3D" id="1.10.220.150">
    <property type="entry name" value="Arf GTPase activating protein"/>
    <property type="match status" value="1"/>
</dbReference>
<proteinExistence type="predicted"/>
<dbReference type="PANTHER" id="PTHR45705:SF1">
    <property type="entry name" value="FI20236P1"/>
    <property type="match status" value="1"/>
</dbReference>
<dbReference type="GO" id="GO:0008270">
    <property type="term" value="F:zinc ion binding"/>
    <property type="evidence" value="ECO:0007669"/>
    <property type="project" value="UniProtKB-KW"/>
</dbReference>
<evidence type="ECO:0000259" key="6">
    <source>
        <dbReference type="PROSITE" id="PS50115"/>
    </source>
</evidence>
<evidence type="ECO:0000256" key="1">
    <source>
        <dbReference type="ARBA" id="ARBA00022468"/>
    </source>
</evidence>
<evidence type="ECO:0000256" key="5">
    <source>
        <dbReference type="PROSITE-ProRule" id="PRU00288"/>
    </source>
</evidence>
<dbReference type="SUPFAM" id="SSF57863">
    <property type="entry name" value="ArfGap/RecO-like zinc finger"/>
    <property type="match status" value="1"/>
</dbReference>
<gene>
    <name evidence="7" type="ORF">RHIMIDRAFT_198889</name>
</gene>
<evidence type="ECO:0000256" key="2">
    <source>
        <dbReference type="ARBA" id="ARBA00022723"/>
    </source>
</evidence>
<dbReference type="InterPro" id="IPR038508">
    <property type="entry name" value="ArfGAP_dom_sf"/>
</dbReference>
<keyword evidence="8" id="KW-1185">Reference proteome</keyword>
<dbReference type="STRING" id="1340429.A0A2G4T481"/>
<dbReference type="GeneID" id="35437317"/>
<keyword evidence="4" id="KW-0862">Zinc</keyword>
<reference evidence="7 8" key="1">
    <citation type="journal article" date="2016" name="Proc. Natl. Acad. Sci. U.S.A.">
        <title>Lipid metabolic changes in an early divergent fungus govern the establishment of a mutualistic symbiosis with endobacteria.</title>
        <authorList>
            <person name="Lastovetsky O.A."/>
            <person name="Gaspar M.L."/>
            <person name="Mondo S.J."/>
            <person name="LaButti K.M."/>
            <person name="Sandor L."/>
            <person name="Grigoriev I.V."/>
            <person name="Henry S.A."/>
            <person name="Pawlowska T.E."/>
        </authorList>
    </citation>
    <scope>NUCLEOTIDE SEQUENCE [LARGE SCALE GENOMIC DNA]</scope>
    <source>
        <strain evidence="7 8">ATCC 52813</strain>
    </source>
</reference>
<evidence type="ECO:0000313" key="8">
    <source>
        <dbReference type="Proteomes" id="UP000242254"/>
    </source>
</evidence>
<dbReference type="InterPro" id="IPR037278">
    <property type="entry name" value="ARFGAP/RecO"/>
</dbReference>
<protein>
    <submittedName>
        <fullName evidence="7">ArfGap-domain-containing protein</fullName>
    </submittedName>
</protein>
<dbReference type="PROSITE" id="PS50115">
    <property type="entry name" value="ARFGAP"/>
    <property type="match status" value="1"/>
</dbReference>
<dbReference type="RefSeq" id="XP_023469528.1">
    <property type="nucleotide sequence ID" value="XM_023606327.1"/>
</dbReference>
<evidence type="ECO:0000256" key="3">
    <source>
        <dbReference type="ARBA" id="ARBA00022771"/>
    </source>
</evidence>
<dbReference type="Pfam" id="PF01412">
    <property type="entry name" value="ArfGap"/>
    <property type="match status" value="1"/>
</dbReference>
<sequence length="186" mass="21436">MSTRYARTADRATNEKNAKILKALLQQTPNKYCADCKKKDARWASWNLGIFICIRCSGIHRSLGVHISKVKSVDLDTWVPEQVENMIRWGNERANKYWEANLGDRKPTESNMEMWIRAKYEQKRWAMKGPIPDPSTLGDSKSAQNQEEVIYKTTNLFVLLNISMCVSAFTASREADSRRKTKDETI</sequence>
<dbReference type="GO" id="GO:0005737">
    <property type="term" value="C:cytoplasm"/>
    <property type="evidence" value="ECO:0007669"/>
    <property type="project" value="TreeGrafter"/>
</dbReference>
<dbReference type="FunFam" id="1.10.220.150:FF:000009">
    <property type="entry name" value="stromal membrane-associated protein 1 isoform X1"/>
    <property type="match status" value="1"/>
</dbReference>
<dbReference type="PRINTS" id="PR00405">
    <property type="entry name" value="REVINTRACTNG"/>
</dbReference>
<dbReference type="AlphaFoldDB" id="A0A2G4T481"/>
<dbReference type="Proteomes" id="UP000242254">
    <property type="component" value="Unassembled WGS sequence"/>
</dbReference>
<keyword evidence="2" id="KW-0479">Metal-binding</keyword>
<dbReference type="GO" id="GO:0005096">
    <property type="term" value="F:GTPase activator activity"/>
    <property type="evidence" value="ECO:0007669"/>
    <property type="project" value="UniProtKB-KW"/>
</dbReference>
<dbReference type="PANTHER" id="PTHR45705">
    <property type="entry name" value="FI20236P1"/>
    <property type="match status" value="1"/>
</dbReference>